<dbReference type="EMBL" id="JBHTKN010000001">
    <property type="protein sequence ID" value="MFD1040825.1"/>
    <property type="molecule type" value="Genomic_DNA"/>
</dbReference>
<accession>A0ABW3LV87</accession>
<dbReference type="Proteomes" id="UP001597033">
    <property type="component" value="Unassembled WGS sequence"/>
</dbReference>
<dbReference type="Gene3D" id="3.90.580.10">
    <property type="entry name" value="Zinc finger, CHC2-type domain"/>
    <property type="match status" value="1"/>
</dbReference>
<name>A0ABW3LV87_9GAMM</name>
<keyword evidence="3" id="KW-1185">Reference proteome</keyword>
<dbReference type="Pfam" id="PF01807">
    <property type="entry name" value="Zn_ribbon_DnaG"/>
    <property type="match status" value="1"/>
</dbReference>
<reference evidence="3" key="1">
    <citation type="journal article" date="2019" name="Int. J. Syst. Evol. Microbiol.">
        <title>The Global Catalogue of Microorganisms (GCM) 10K type strain sequencing project: providing services to taxonomists for standard genome sequencing and annotation.</title>
        <authorList>
            <consortium name="The Broad Institute Genomics Platform"/>
            <consortium name="The Broad Institute Genome Sequencing Center for Infectious Disease"/>
            <person name="Wu L."/>
            <person name="Ma J."/>
        </authorList>
    </citation>
    <scope>NUCLEOTIDE SEQUENCE [LARGE SCALE GENOMIC DNA]</scope>
    <source>
        <strain evidence="3">CCUG 55854</strain>
    </source>
</reference>
<dbReference type="RefSeq" id="WP_379655812.1">
    <property type="nucleotide sequence ID" value="NZ_JBHTKN010000001.1"/>
</dbReference>
<feature type="domain" description="Zinc finger CHC2-type" evidence="1">
    <location>
        <begin position="22"/>
        <end position="67"/>
    </location>
</feature>
<proteinExistence type="predicted"/>
<sequence length="155" mass="16956">MRASFDCDPTRPVQAVLDRLDGVRRAGRDWIALCPAHDDRSPSLAIASGDADVVLLHCFAGCAASDVVHSIGLTLADLFPRPRGLGGPRTRNRISAEARFRAAFSTVLHEATIIEVAASDLAKRATLSEEDRQRLIEAVERIHQAWEVLRGHRNA</sequence>
<dbReference type="InterPro" id="IPR002694">
    <property type="entry name" value="Znf_CHC2"/>
</dbReference>
<gene>
    <name evidence="2" type="ORF">ACFQ2N_00490</name>
</gene>
<dbReference type="InterPro" id="IPR036977">
    <property type="entry name" value="DNA_primase_Znf_CHC2"/>
</dbReference>
<dbReference type="SUPFAM" id="SSF57783">
    <property type="entry name" value="Zinc beta-ribbon"/>
    <property type="match status" value="1"/>
</dbReference>
<organism evidence="2 3">
    <name type="scientific">Pseudoxanthomonas kaohsiungensis</name>
    <dbReference type="NCBI Taxonomy" id="283923"/>
    <lineage>
        <taxon>Bacteria</taxon>
        <taxon>Pseudomonadati</taxon>
        <taxon>Pseudomonadota</taxon>
        <taxon>Gammaproteobacteria</taxon>
        <taxon>Lysobacterales</taxon>
        <taxon>Lysobacteraceae</taxon>
        <taxon>Pseudoxanthomonas</taxon>
    </lineage>
</organism>
<evidence type="ECO:0000313" key="3">
    <source>
        <dbReference type="Proteomes" id="UP001597033"/>
    </source>
</evidence>
<protein>
    <submittedName>
        <fullName evidence="2">CHC2 zinc finger domain-containing protein</fullName>
    </submittedName>
</protein>
<evidence type="ECO:0000313" key="2">
    <source>
        <dbReference type="EMBL" id="MFD1040825.1"/>
    </source>
</evidence>
<evidence type="ECO:0000259" key="1">
    <source>
        <dbReference type="Pfam" id="PF01807"/>
    </source>
</evidence>
<comment type="caution">
    <text evidence="2">The sequence shown here is derived from an EMBL/GenBank/DDBJ whole genome shotgun (WGS) entry which is preliminary data.</text>
</comment>